<gene>
    <name evidence="2" type="ORF">ET418_17220</name>
</gene>
<dbReference type="SUPFAM" id="SSF64288">
    <property type="entry name" value="Chorismate lyase-like"/>
    <property type="match status" value="1"/>
</dbReference>
<dbReference type="Pfam" id="PF07702">
    <property type="entry name" value="UTRA"/>
    <property type="match status" value="1"/>
</dbReference>
<reference evidence="2 3" key="1">
    <citation type="submission" date="2019-04" db="EMBL/GenBank/DDBJ databases">
        <title>Geobacter ruber sp. nov., ferric-reducing bacteria isolated from paddy soil.</title>
        <authorList>
            <person name="Xu Z."/>
            <person name="Masuda Y."/>
            <person name="Itoh H."/>
            <person name="Senoo K."/>
        </authorList>
    </citation>
    <scope>NUCLEOTIDE SEQUENCE [LARGE SCALE GENOMIC DNA]</scope>
    <source>
        <strain evidence="2 3">Red88</strain>
    </source>
</reference>
<evidence type="ECO:0000313" key="3">
    <source>
        <dbReference type="Proteomes" id="UP000324298"/>
    </source>
</evidence>
<dbReference type="OrthoDB" id="9808698at2"/>
<dbReference type="Proteomes" id="UP000324298">
    <property type="component" value="Unassembled WGS sequence"/>
</dbReference>
<dbReference type="GO" id="GO:0003677">
    <property type="term" value="F:DNA binding"/>
    <property type="evidence" value="ECO:0007669"/>
    <property type="project" value="InterPro"/>
</dbReference>
<organism evidence="2 3">
    <name type="scientific">Oryzomonas rubra</name>
    <dbReference type="NCBI Taxonomy" id="2509454"/>
    <lineage>
        <taxon>Bacteria</taxon>
        <taxon>Pseudomonadati</taxon>
        <taxon>Thermodesulfobacteriota</taxon>
        <taxon>Desulfuromonadia</taxon>
        <taxon>Geobacterales</taxon>
        <taxon>Geobacteraceae</taxon>
        <taxon>Oryzomonas</taxon>
    </lineage>
</organism>
<feature type="domain" description="UbiC transcription regulator-associated" evidence="1">
    <location>
        <begin position="3"/>
        <end position="40"/>
    </location>
</feature>
<dbReference type="EMBL" id="SRSD01000012">
    <property type="protein sequence ID" value="KAA0888136.1"/>
    <property type="molecule type" value="Genomic_DNA"/>
</dbReference>
<evidence type="ECO:0000259" key="1">
    <source>
        <dbReference type="Pfam" id="PF07702"/>
    </source>
</evidence>
<name>A0A5A9X564_9BACT</name>
<dbReference type="InterPro" id="IPR011663">
    <property type="entry name" value="UTRA"/>
</dbReference>
<evidence type="ECO:0000313" key="2">
    <source>
        <dbReference type="EMBL" id="KAA0888136.1"/>
    </source>
</evidence>
<proteinExistence type="predicted"/>
<comment type="caution">
    <text evidence="2">The sequence shown here is derived from an EMBL/GenBank/DDBJ whole genome shotgun (WGS) entry which is preliminary data.</text>
</comment>
<accession>A0A5A9X564</accession>
<protein>
    <submittedName>
        <fullName evidence="2">UTRA domain-containing protein</fullName>
    </submittedName>
</protein>
<dbReference type="Gene3D" id="3.40.1410.10">
    <property type="entry name" value="Chorismate lyase-like"/>
    <property type="match status" value="1"/>
</dbReference>
<dbReference type="RefSeq" id="WP_149309748.1">
    <property type="nucleotide sequence ID" value="NZ_SRSD01000012.1"/>
</dbReference>
<sequence>MTEELQTTVGSPVLKITRNYRDHGGSVFQISITIHPADRFTFSTRLTKEKK</sequence>
<dbReference type="InterPro" id="IPR028978">
    <property type="entry name" value="Chorismate_lyase_/UTRA_dom_sf"/>
</dbReference>
<dbReference type="GO" id="GO:0006355">
    <property type="term" value="P:regulation of DNA-templated transcription"/>
    <property type="evidence" value="ECO:0007669"/>
    <property type="project" value="InterPro"/>
</dbReference>
<dbReference type="AlphaFoldDB" id="A0A5A9X564"/>
<keyword evidence="3" id="KW-1185">Reference proteome</keyword>